<evidence type="ECO:0000313" key="4">
    <source>
        <dbReference type="Proteomes" id="UP001383192"/>
    </source>
</evidence>
<keyword evidence="1" id="KW-1133">Transmembrane helix</keyword>
<accession>A0AAW0ARH5</accession>
<reference evidence="3 4" key="1">
    <citation type="submission" date="2024-01" db="EMBL/GenBank/DDBJ databases">
        <title>A draft genome for a cacao thread blight-causing isolate of Paramarasmius palmivorus.</title>
        <authorList>
            <person name="Baruah I.K."/>
            <person name="Bukari Y."/>
            <person name="Amoako-Attah I."/>
            <person name="Meinhardt L.W."/>
            <person name="Bailey B.A."/>
            <person name="Cohen S.P."/>
        </authorList>
    </citation>
    <scope>NUCLEOTIDE SEQUENCE [LARGE SCALE GENOMIC DNA]</scope>
    <source>
        <strain evidence="3 4">GH-12</strain>
    </source>
</reference>
<sequence>ESSSHPVYMALHVFKHGPTFGHTMIVLAYGLLSTVYIWRHCRTSHGKESTLGIATGGEIRDLVQPSFSLLVACDVVCTVALSYYLHKSRSGLKRTDNLINKLIIYTINNGALTRGVDMPTTVHANHNCPQFRRNHFHVPCVLPHNAKKYDITEALLSLQVPIPASQSLICFGVYKPWLPLNSRKSLSDATHITIDTLEFGTFRATETTGFTAASTSVPADAAVQVIGIKVYAKSHALSNAARIELITKLSQNPARVQGEIMQEHSSGEGGYGVYRLLVSRLKT</sequence>
<comment type="caution">
    <text evidence="3">The sequence shown here is derived from an EMBL/GenBank/DDBJ whole genome shotgun (WGS) entry which is preliminary data.</text>
</comment>
<dbReference type="EMBL" id="JAYKXP010000333">
    <property type="protein sequence ID" value="KAK7015123.1"/>
    <property type="molecule type" value="Genomic_DNA"/>
</dbReference>
<dbReference type="Pfam" id="PF20152">
    <property type="entry name" value="DUF6534"/>
    <property type="match status" value="1"/>
</dbReference>
<dbReference type="InterPro" id="IPR045339">
    <property type="entry name" value="DUF6534"/>
</dbReference>
<evidence type="ECO:0000256" key="1">
    <source>
        <dbReference type="SAM" id="Phobius"/>
    </source>
</evidence>
<proteinExistence type="predicted"/>
<feature type="non-terminal residue" evidence="3">
    <location>
        <position position="1"/>
    </location>
</feature>
<dbReference type="Proteomes" id="UP001383192">
    <property type="component" value="Unassembled WGS sequence"/>
</dbReference>
<evidence type="ECO:0000313" key="3">
    <source>
        <dbReference type="EMBL" id="KAK7015123.1"/>
    </source>
</evidence>
<evidence type="ECO:0000259" key="2">
    <source>
        <dbReference type="Pfam" id="PF20152"/>
    </source>
</evidence>
<keyword evidence="1" id="KW-0812">Transmembrane</keyword>
<feature type="domain" description="DUF6534" evidence="2">
    <location>
        <begin position="71"/>
        <end position="118"/>
    </location>
</feature>
<keyword evidence="1" id="KW-0472">Membrane</keyword>
<gene>
    <name evidence="3" type="ORF">VNI00_019215</name>
</gene>
<dbReference type="AlphaFoldDB" id="A0AAW0ARH5"/>
<organism evidence="3 4">
    <name type="scientific">Paramarasmius palmivorus</name>
    <dbReference type="NCBI Taxonomy" id="297713"/>
    <lineage>
        <taxon>Eukaryota</taxon>
        <taxon>Fungi</taxon>
        <taxon>Dikarya</taxon>
        <taxon>Basidiomycota</taxon>
        <taxon>Agaricomycotina</taxon>
        <taxon>Agaricomycetes</taxon>
        <taxon>Agaricomycetidae</taxon>
        <taxon>Agaricales</taxon>
        <taxon>Marasmiineae</taxon>
        <taxon>Marasmiaceae</taxon>
        <taxon>Paramarasmius</taxon>
    </lineage>
</organism>
<feature type="transmembrane region" description="Helical" evidence="1">
    <location>
        <begin position="20"/>
        <end position="38"/>
    </location>
</feature>
<name>A0AAW0ARH5_9AGAR</name>
<protein>
    <recommendedName>
        <fullName evidence="2">DUF6534 domain-containing protein</fullName>
    </recommendedName>
</protein>
<keyword evidence="4" id="KW-1185">Reference proteome</keyword>